<dbReference type="Pfam" id="PF13884">
    <property type="entry name" value="Peptidase_S74"/>
    <property type="match status" value="1"/>
</dbReference>
<feature type="coiled-coil region" evidence="1">
    <location>
        <begin position="461"/>
        <end position="509"/>
    </location>
</feature>
<organism evidence="4">
    <name type="scientific">Dyadobacter sp. 676</name>
    <dbReference type="NCBI Taxonomy" id="3088362"/>
    <lineage>
        <taxon>Bacteria</taxon>
        <taxon>Pseudomonadati</taxon>
        <taxon>Bacteroidota</taxon>
        <taxon>Cytophagia</taxon>
        <taxon>Cytophagales</taxon>
        <taxon>Spirosomataceae</taxon>
        <taxon>Dyadobacter</taxon>
    </lineage>
</organism>
<dbReference type="Gene3D" id="2.150.10.10">
    <property type="entry name" value="Serralysin-like metalloprotease, C-terminal"/>
    <property type="match status" value="1"/>
</dbReference>
<feature type="signal peptide" evidence="2">
    <location>
        <begin position="1"/>
        <end position="19"/>
    </location>
</feature>
<dbReference type="RefSeq" id="WP_353717308.1">
    <property type="nucleotide sequence ID" value="NZ_CP159289.1"/>
</dbReference>
<evidence type="ECO:0000256" key="1">
    <source>
        <dbReference type="SAM" id="Coils"/>
    </source>
</evidence>
<keyword evidence="2" id="KW-0732">Signal</keyword>
<protein>
    <submittedName>
        <fullName evidence="4">Tail fiber domain-containing protein</fullName>
    </submittedName>
</protein>
<evidence type="ECO:0000259" key="3">
    <source>
        <dbReference type="PROSITE" id="PS51688"/>
    </source>
</evidence>
<evidence type="ECO:0000313" key="4">
    <source>
        <dbReference type="EMBL" id="XCH21974.1"/>
    </source>
</evidence>
<sequence length="516" mass="55639">MKMLSFCMMLVLWHMLALAQVPEQFSFQGVARKADGKLASNANVGIRVTIRSENSSGTVVYQETHTVQTNAAGIFNIPIGGGTVVSGAFGNISWQSFPHFLQLEMDPEGGTTYIDMGTTQLLSVPYATQAKEATKWHDGYPVVQKMQFGPDIDINDPDVVNDPDLVKYLLPSIDEGNRLIWYPLKGAFRAGSSVNGKWEGSEMGEYSAAFGSDNSAKGLASIASGVGSSAAGSFSAAIGFDAFATGHTSTAFGFETQSNYKGSFVVGMFNAPQGSGGSNAPSADDAIFQVGNGTAGNNKSNAVSVLRNGNTGIKLDIDSPGYPLDVGGRIRTRHDGATTSGIHFNNSQNVVDGFMGMKTDAQIGFWINNAWRFWIDNAGNGTLGGTLSQGSDRRLKRDITPLSASLGRLTGLNGYHYYWKDKERDQSLQTGLIAQDVEVLFPELVRTDEKGFKSLNYMGLIPHLIESVKELAKQNARLEAENASFKVDNKVFRDQLTSLESKLDQLLKTSPDRTAK</sequence>
<dbReference type="EMBL" id="CP159289">
    <property type="protein sequence ID" value="XCH21974.1"/>
    <property type="molecule type" value="Genomic_DNA"/>
</dbReference>
<keyword evidence="1" id="KW-0175">Coiled coil</keyword>
<accession>A0AAU8FDM9</accession>
<feature type="domain" description="Peptidase S74" evidence="3">
    <location>
        <begin position="391"/>
        <end position="482"/>
    </location>
</feature>
<reference evidence="4" key="1">
    <citation type="submission" date="2024-06" db="EMBL/GenBank/DDBJ databases">
        <title>Sequencing and assembly of the genome of Dyadobacter sp. strain 676, a symbiont of Cyamopsis tetragonoloba.</title>
        <authorList>
            <person name="Guro P."/>
            <person name="Sazanova A."/>
            <person name="Kuznetsova I."/>
            <person name="Belimov A."/>
            <person name="Safronova V."/>
        </authorList>
    </citation>
    <scope>NUCLEOTIDE SEQUENCE</scope>
    <source>
        <strain evidence="4">676</strain>
    </source>
</reference>
<gene>
    <name evidence="4" type="ORF">ABV298_16550</name>
</gene>
<name>A0AAU8FDM9_9BACT</name>
<proteinExistence type="predicted"/>
<feature type="chain" id="PRO_5043728428" evidence="2">
    <location>
        <begin position="20"/>
        <end position="516"/>
    </location>
</feature>
<evidence type="ECO:0000256" key="2">
    <source>
        <dbReference type="SAM" id="SignalP"/>
    </source>
</evidence>
<dbReference type="InterPro" id="IPR011049">
    <property type="entry name" value="Serralysin-like_metalloprot_C"/>
</dbReference>
<dbReference type="AlphaFoldDB" id="A0AAU8FDM9"/>
<dbReference type="SUPFAM" id="SSF101967">
    <property type="entry name" value="Adhesin YadA, collagen-binding domain"/>
    <property type="match status" value="1"/>
</dbReference>
<dbReference type="InterPro" id="IPR030392">
    <property type="entry name" value="S74_ICA"/>
</dbReference>
<dbReference type="PROSITE" id="PS51688">
    <property type="entry name" value="ICA"/>
    <property type="match status" value="1"/>
</dbReference>